<dbReference type="PANTHER" id="PTHR48090">
    <property type="entry name" value="UNDECAPRENYL-PHOSPHATE 4-DEOXY-4-FORMAMIDO-L-ARABINOSE TRANSFERASE-RELATED"/>
    <property type="match status" value="1"/>
</dbReference>
<dbReference type="Proteomes" id="UP000184301">
    <property type="component" value="Unassembled WGS sequence"/>
</dbReference>
<dbReference type="CDD" id="cd04179">
    <property type="entry name" value="DPM_DPG-synthase_like"/>
    <property type="match status" value="1"/>
</dbReference>
<dbReference type="STRING" id="1121950.SAMN02745243_03359"/>
<dbReference type="AlphaFoldDB" id="A0A1M6TY82"/>
<protein>
    <submittedName>
        <fullName evidence="3">Glycosyltransferase involved in cell wall bisynthesis</fullName>
    </submittedName>
</protein>
<evidence type="ECO:0000256" key="1">
    <source>
        <dbReference type="SAM" id="Phobius"/>
    </source>
</evidence>
<dbReference type="PANTHER" id="PTHR48090:SF7">
    <property type="entry name" value="RFBJ PROTEIN"/>
    <property type="match status" value="1"/>
</dbReference>
<gene>
    <name evidence="3" type="ORF">SAMN02745243_03359</name>
</gene>
<keyword evidence="1" id="KW-0812">Transmembrane</keyword>
<dbReference type="Gene3D" id="3.90.550.10">
    <property type="entry name" value="Spore Coat Polysaccharide Biosynthesis Protein SpsA, Chain A"/>
    <property type="match status" value="1"/>
</dbReference>
<keyword evidence="3" id="KW-0808">Transferase</keyword>
<dbReference type="GO" id="GO:0016740">
    <property type="term" value="F:transferase activity"/>
    <property type="evidence" value="ECO:0007669"/>
    <property type="project" value="UniProtKB-KW"/>
</dbReference>
<keyword evidence="4" id="KW-1185">Reference proteome</keyword>
<organism evidence="3 4">
    <name type="scientific">Hespellia stercorisuis DSM 15480</name>
    <dbReference type="NCBI Taxonomy" id="1121950"/>
    <lineage>
        <taxon>Bacteria</taxon>
        <taxon>Bacillati</taxon>
        <taxon>Bacillota</taxon>
        <taxon>Clostridia</taxon>
        <taxon>Lachnospirales</taxon>
        <taxon>Lachnospiraceae</taxon>
        <taxon>Hespellia</taxon>
    </lineage>
</organism>
<reference evidence="3 4" key="1">
    <citation type="submission" date="2016-11" db="EMBL/GenBank/DDBJ databases">
        <authorList>
            <person name="Jaros S."/>
            <person name="Januszkiewicz K."/>
            <person name="Wedrychowicz H."/>
        </authorList>
    </citation>
    <scope>NUCLEOTIDE SEQUENCE [LARGE SCALE GENOMIC DNA]</scope>
    <source>
        <strain evidence="3 4">DSM 15480</strain>
    </source>
</reference>
<accession>A0A1M6TY82</accession>
<keyword evidence="1" id="KW-0472">Membrane</keyword>
<dbReference type="InterPro" id="IPR001173">
    <property type="entry name" value="Glyco_trans_2-like"/>
</dbReference>
<dbReference type="InterPro" id="IPR029044">
    <property type="entry name" value="Nucleotide-diphossugar_trans"/>
</dbReference>
<dbReference type="EMBL" id="FQZY01000064">
    <property type="protein sequence ID" value="SHK61992.1"/>
    <property type="molecule type" value="Genomic_DNA"/>
</dbReference>
<evidence type="ECO:0000259" key="2">
    <source>
        <dbReference type="Pfam" id="PF00535"/>
    </source>
</evidence>
<proteinExistence type="predicted"/>
<evidence type="ECO:0000313" key="4">
    <source>
        <dbReference type="Proteomes" id="UP000184301"/>
    </source>
</evidence>
<dbReference type="InterPro" id="IPR050256">
    <property type="entry name" value="Glycosyltransferase_2"/>
</dbReference>
<dbReference type="SUPFAM" id="SSF53448">
    <property type="entry name" value="Nucleotide-diphospho-sugar transferases"/>
    <property type="match status" value="1"/>
</dbReference>
<feature type="transmembrane region" description="Helical" evidence="1">
    <location>
        <begin position="230"/>
        <end position="253"/>
    </location>
</feature>
<dbReference type="Pfam" id="PF00535">
    <property type="entry name" value="Glycos_transf_2"/>
    <property type="match status" value="1"/>
</dbReference>
<dbReference type="OrthoDB" id="9810303at2"/>
<dbReference type="RefSeq" id="WP_073112584.1">
    <property type="nucleotide sequence ID" value="NZ_FQZY01000064.1"/>
</dbReference>
<feature type="transmembrane region" description="Helical" evidence="1">
    <location>
        <begin position="265"/>
        <end position="289"/>
    </location>
</feature>
<evidence type="ECO:0000313" key="3">
    <source>
        <dbReference type="EMBL" id="SHK61992.1"/>
    </source>
</evidence>
<sequence>MDKIAVLVPCYNESRTVEKVITDWKRELPEAVIYVYDNNSTDDTTQIAERAGAVVRHEYQQGKGNVIRRMFREIDAECYIMIDGDDTYPAEYGKEMVASVLERQVDMVVGDRLSSTYFEENKRPFHNWGNSLVRGTINRLFKSNIRDIMTGYRAFSYQFVKSFPVLSKGFEIETEMSIHAIDKNMLVENVIIEYRDRPEGSESKLNTYSDGFKVLKTIGRLYKNYKPMSFFGVISLLLCICAVILFVPVLAAYMKTGLVLRFPTLIVSGFMFIVSIQSLFTGLILSTLVEKNRQDFEAKLCMIEMIRGKEE</sequence>
<keyword evidence="1" id="KW-1133">Transmembrane helix</keyword>
<name>A0A1M6TY82_9FIRM</name>
<feature type="domain" description="Glycosyltransferase 2-like" evidence="2">
    <location>
        <begin position="6"/>
        <end position="160"/>
    </location>
</feature>